<gene>
    <name evidence="1" type="ORF">OESDEN_20527</name>
</gene>
<dbReference type="OrthoDB" id="5863054at2759"/>
<keyword evidence="2" id="KW-1185">Reference proteome</keyword>
<dbReference type="Pfam" id="PF12150">
    <property type="entry name" value="MFP2b"/>
    <property type="match status" value="3"/>
</dbReference>
<proteinExistence type="predicted"/>
<dbReference type="PANTHER" id="PTHR31578:SF5">
    <property type="entry name" value="NEMATODE SPECIFIC PEPTIDE FAMILY"/>
    <property type="match status" value="1"/>
</dbReference>
<dbReference type="InterPro" id="IPR021010">
    <property type="entry name" value="Cytosolic_motility_protein"/>
</dbReference>
<evidence type="ECO:0000313" key="1">
    <source>
        <dbReference type="EMBL" id="KHJ79813.1"/>
    </source>
</evidence>
<dbReference type="EMBL" id="KN603127">
    <property type="protein sequence ID" value="KHJ79813.1"/>
    <property type="molecule type" value="Genomic_DNA"/>
</dbReference>
<reference evidence="1 2" key="1">
    <citation type="submission" date="2014-03" db="EMBL/GenBank/DDBJ databases">
        <title>Draft genome of the hookworm Oesophagostomum dentatum.</title>
        <authorList>
            <person name="Mitreva M."/>
        </authorList>
    </citation>
    <scope>NUCLEOTIDE SEQUENCE [LARGE SCALE GENOMIC DNA]</scope>
    <source>
        <strain evidence="1 2">OD-Hann</strain>
    </source>
</reference>
<accession>A0A0B1S379</accession>
<dbReference type="AlphaFoldDB" id="A0A0B1S379"/>
<organism evidence="1 2">
    <name type="scientific">Oesophagostomum dentatum</name>
    <name type="common">Nodular worm</name>
    <dbReference type="NCBI Taxonomy" id="61180"/>
    <lineage>
        <taxon>Eukaryota</taxon>
        <taxon>Metazoa</taxon>
        <taxon>Ecdysozoa</taxon>
        <taxon>Nematoda</taxon>
        <taxon>Chromadorea</taxon>
        <taxon>Rhabditida</taxon>
        <taxon>Rhabditina</taxon>
        <taxon>Rhabditomorpha</taxon>
        <taxon>Strongyloidea</taxon>
        <taxon>Strongylidae</taxon>
        <taxon>Oesophagostomum</taxon>
    </lineage>
</organism>
<sequence>MNLQKVPDDKWKLQKISTTFPRNAVRVVNEPNMYVALWPRKDAPIMGSAWNDCGVVQCAFAADKKVLKGPQIEGGSIQLLIYEGNHVTNQFYYDWLPLLKWEFIEGNGRRELVQSGEAVPIFWKEKKALGNYDLDKKTATFAIADKFEEITEKNELKNMLVLVRTINGGPPGCTCEQCSSDEHASKNPLMVNDWGDFCCGSLWPADKPIMRALNRPMNTPRGPQDHFVALWYRHGKPLMGRAWNDNGKINASFVEYVAGFRLCSPAFATESERNAASSNHEFTGDVIGSLQMLVKLPATTAGFEYCWLPYEQASRYIDKDFAPVHMSHVAPCVIQAEDFELLGSVNLKQERAEVAFDGHVHVLDGPKIRQLQVLCRKDRDDTMVI</sequence>
<dbReference type="PANTHER" id="PTHR31578">
    <property type="entry name" value="PROTEIN CBG21223-RELATED"/>
    <property type="match status" value="1"/>
</dbReference>
<dbReference type="Proteomes" id="UP000053660">
    <property type="component" value="Unassembled WGS sequence"/>
</dbReference>
<evidence type="ECO:0000313" key="2">
    <source>
        <dbReference type="Proteomes" id="UP000053660"/>
    </source>
</evidence>
<protein>
    <submittedName>
        <fullName evidence="1">Uncharacterized protein</fullName>
    </submittedName>
</protein>
<name>A0A0B1S379_OESDE</name>
<dbReference type="SUPFAM" id="SSF141739">
    <property type="entry name" value="MFPT repeat-like"/>
    <property type="match status" value="2"/>
</dbReference>